<dbReference type="InterPro" id="IPR007349">
    <property type="entry name" value="DUF418"/>
</dbReference>
<comment type="caution">
    <text evidence="3">The sequence shown here is derived from an EMBL/GenBank/DDBJ whole genome shotgun (WGS) entry which is preliminary data.</text>
</comment>
<dbReference type="STRING" id="2074.BG845_02706"/>
<feature type="transmembrane region" description="Helical" evidence="1">
    <location>
        <begin position="260"/>
        <end position="284"/>
    </location>
</feature>
<feature type="transmembrane region" description="Helical" evidence="1">
    <location>
        <begin position="305"/>
        <end position="328"/>
    </location>
</feature>
<proteinExistence type="predicted"/>
<dbReference type="EMBL" id="MIGB01000012">
    <property type="protein sequence ID" value="OSY40628.1"/>
    <property type="molecule type" value="Genomic_DNA"/>
</dbReference>
<dbReference type="PANTHER" id="PTHR30590">
    <property type="entry name" value="INNER MEMBRANE PROTEIN"/>
    <property type="match status" value="1"/>
</dbReference>
<accession>A0A1Y2N139</accession>
<feature type="transmembrane region" description="Helical" evidence="1">
    <location>
        <begin position="334"/>
        <end position="354"/>
    </location>
</feature>
<feature type="transmembrane region" description="Helical" evidence="1">
    <location>
        <begin position="7"/>
        <end position="27"/>
    </location>
</feature>
<dbReference type="Proteomes" id="UP000194360">
    <property type="component" value="Unassembled WGS sequence"/>
</dbReference>
<protein>
    <recommendedName>
        <fullName evidence="2">DUF418 domain-containing protein</fullName>
    </recommendedName>
</protein>
<feature type="transmembrane region" description="Helical" evidence="1">
    <location>
        <begin position="92"/>
        <end position="125"/>
    </location>
</feature>
<organism evidence="3 4">
    <name type="scientific">Pseudonocardia autotrophica</name>
    <name type="common">Amycolata autotrophica</name>
    <name type="synonym">Nocardia autotrophica</name>
    <dbReference type="NCBI Taxonomy" id="2074"/>
    <lineage>
        <taxon>Bacteria</taxon>
        <taxon>Bacillati</taxon>
        <taxon>Actinomycetota</taxon>
        <taxon>Actinomycetes</taxon>
        <taxon>Pseudonocardiales</taxon>
        <taxon>Pseudonocardiaceae</taxon>
        <taxon>Pseudonocardia</taxon>
    </lineage>
</organism>
<feature type="transmembrane region" description="Helical" evidence="1">
    <location>
        <begin position="131"/>
        <end position="154"/>
    </location>
</feature>
<dbReference type="AlphaFoldDB" id="A0A1Y2N139"/>
<keyword evidence="4" id="KW-1185">Reference proteome</keyword>
<keyword evidence="1" id="KW-0472">Membrane</keyword>
<dbReference type="InterPro" id="IPR052529">
    <property type="entry name" value="Bact_Transport_Assoc"/>
</dbReference>
<dbReference type="RefSeq" id="WP_243734781.1">
    <property type="nucleotide sequence ID" value="NZ_SNWB01000001.1"/>
</dbReference>
<evidence type="ECO:0000256" key="1">
    <source>
        <dbReference type="SAM" id="Phobius"/>
    </source>
</evidence>
<evidence type="ECO:0000313" key="3">
    <source>
        <dbReference type="EMBL" id="OSY40628.1"/>
    </source>
</evidence>
<dbReference type="PANTHER" id="PTHR30590:SF2">
    <property type="entry name" value="INNER MEMBRANE PROTEIN"/>
    <property type="match status" value="1"/>
</dbReference>
<evidence type="ECO:0000259" key="2">
    <source>
        <dbReference type="Pfam" id="PF04235"/>
    </source>
</evidence>
<feature type="transmembrane region" description="Helical" evidence="1">
    <location>
        <begin position="235"/>
        <end position="254"/>
    </location>
</feature>
<evidence type="ECO:0000313" key="4">
    <source>
        <dbReference type="Proteomes" id="UP000194360"/>
    </source>
</evidence>
<feature type="transmembrane region" description="Helical" evidence="1">
    <location>
        <begin position="47"/>
        <end position="71"/>
    </location>
</feature>
<gene>
    <name evidence="3" type="ORF">BG845_02706</name>
</gene>
<keyword evidence="1" id="KW-0812">Transmembrane</keyword>
<reference evidence="3 4" key="1">
    <citation type="submission" date="2016-09" db="EMBL/GenBank/DDBJ databases">
        <title>Pseudonocardia autotrophica DSM535, a candidate organism with high potential of specific P450 cytochromes.</title>
        <authorList>
            <person name="Grumaz C."/>
            <person name="Vainshtein Y."/>
            <person name="Kirstahler P."/>
            <person name="Sohn K."/>
        </authorList>
    </citation>
    <scope>NUCLEOTIDE SEQUENCE [LARGE SCALE GENOMIC DNA]</scope>
    <source>
        <strain evidence="3 4">DSM 535</strain>
    </source>
</reference>
<sequence>MHDVDALRGFALLGIFVVNITFMASAYPGNLVDDPSFASPLDDAARFAVAALFSMKFYLLFSFLFGYSFVLQAEAARRASQAFVPRMLRRTLGLFLIGVAHIVLLYGGDVLTTYAVVCLILLAMHRVRDVVALRTAVAIYAFVVVSLVVSAVFIDRATFMPTHGEALTNAAGQTQLMLGGPVDIVRQHIDGLGLLVLQAVSLQGPTALAMFLLGMLAARRRLFSALPSRPRLLRWIQIVGFPVGIGGGVVYALLGADTNTGAVAVGVVTAPFLTAAYVAALVQLMHRGRLSRLRNVLAPVGRIALTNYLAQSVVGFVLFTGIGFGLAGRVSPPVLLLTAFGVFAGLVVVSDWWLGRHRYGPAEYLLRWFTNWRRPTAGSGSNALGGKQLREVRGGRE</sequence>
<keyword evidence="1" id="KW-1133">Transmembrane helix</keyword>
<feature type="domain" description="DUF418" evidence="2">
    <location>
        <begin position="217"/>
        <end position="372"/>
    </location>
</feature>
<name>A0A1Y2N139_PSEAH</name>
<dbReference type="Pfam" id="PF04235">
    <property type="entry name" value="DUF418"/>
    <property type="match status" value="1"/>
</dbReference>
<feature type="transmembrane region" description="Helical" evidence="1">
    <location>
        <begin position="191"/>
        <end position="214"/>
    </location>
</feature>